<feature type="chain" id="PRO_5002537872" evidence="1">
    <location>
        <begin position="22"/>
        <end position="493"/>
    </location>
</feature>
<reference evidence="3 4" key="1">
    <citation type="journal article" date="2015" name="Nature">
        <title>rRNA introns, odd ribosomes, and small enigmatic genomes across a large radiation of phyla.</title>
        <authorList>
            <person name="Brown C.T."/>
            <person name="Hug L.A."/>
            <person name="Thomas B.C."/>
            <person name="Sharon I."/>
            <person name="Castelle C.J."/>
            <person name="Singh A."/>
            <person name="Wilkins M.J."/>
            <person name="Williams K.H."/>
            <person name="Banfield J.F."/>
        </authorList>
    </citation>
    <scope>NUCLEOTIDE SEQUENCE [LARGE SCALE GENOMIC DNA]</scope>
</reference>
<gene>
    <name evidence="3" type="ORF">UW63_C0001G0003</name>
</gene>
<feature type="domain" description="DUF5723" evidence="2">
    <location>
        <begin position="41"/>
        <end position="445"/>
    </location>
</feature>
<keyword evidence="1" id="KW-0732">Signal</keyword>
<evidence type="ECO:0000313" key="3">
    <source>
        <dbReference type="EMBL" id="KKT72081.1"/>
    </source>
</evidence>
<dbReference type="InterPro" id="IPR043781">
    <property type="entry name" value="DUF5723"/>
</dbReference>
<name>A0A0G1JKJ2_9BACT</name>
<dbReference type="Pfam" id="PF18990">
    <property type="entry name" value="DUF5723"/>
    <property type="match status" value="1"/>
</dbReference>
<evidence type="ECO:0000256" key="1">
    <source>
        <dbReference type="SAM" id="SignalP"/>
    </source>
</evidence>
<dbReference type="Proteomes" id="UP000034154">
    <property type="component" value="Unassembled WGS sequence"/>
</dbReference>
<proteinExistence type="predicted"/>
<sequence>MKKQYILSVIFCLALMSGLNAQRNNTLYFMESIPQSNLLNPAIQHECKWNIGGLITPILPPVELDFGLNGFAIKELVPIDKSLDSIIHPEHPLFDYDKYYKRLRKMNYITADVNINLLSAGYKWKDDWYFTFNLSEKIFSRTGISKNLLTFIDEGNGKSLMNKDVELAGVLVDVVHYREYAIGASKKLDDKLIVGGKVKFLFGKANIYTRHNDLLMKTFDDPTSNFETVFTTDIEYNMSQPFFSIDTIRYDNENDSVILVDTTYEIEPMDYVMNNKNFGLALDLGATYKLNAKTTLYASILDIGWITFKDNVSTIRSKGQFMFDGVDVVPYLEETDSAYVADLTDSVVDIFFPTLDKGKYKYYLAPKIYLGGNYEINDKFSVQGLYRVELYRSTPMMGLTLSGQANLKKWVSLSLSYAVTNNTFKNLGLGIMLKAWRMQFYFVGDNLLGTWQIIRQDGEFSGVMPYTMRYVSFRFGMNLIFGCPKASQSMFGS</sequence>
<evidence type="ECO:0000259" key="2">
    <source>
        <dbReference type="Pfam" id="PF18990"/>
    </source>
</evidence>
<evidence type="ECO:0000313" key="4">
    <source>
        <dbReference type="Proteomes" id="UP000034154"/>
    </source>
</evidence>
<protein>
    <submittedName>
        <fullName evidence="3">Sporulation domain-containing protein</fullName>
    </submittedName>
</protein>
<organism evidence="3 4">
    <name type="scientific">Candidatus Uhrbacteria bacterium GW2011_GWF2_44_350</name>
    <dbReference type="NCBI Taxonomy" id="1619000"/>
    <lineage>
        <taxon>Bacteria</taxon>
        <taxon>Candidatus Uhriibacteriota</taxon>
    </lineage>
</organism>
<comment type="caution">
    <text evidence="3">The sequence shown here is derived from an EMBL/GenBank/DDBJ whole genome shotgun (WGS) entry which is preliminary data.</text>
</comment>
<accession>A0A0G1JKJ2</accession>
<feature type="signal peptide" evidence="1">
    <location>
        <begin position="1"/>
        <end position="21"/>
    </location>
</feature>
<dbReference type="EMBL" id="LCJB01000001">
    <property type="protein sequence ID" value="KKT72081.1"/>
    <property type="molecule type" value="Genomic_DNA"/>
</dbReference>
<dbReference type="Gene3D" id="2.40.160.60">
    <property type="entry name" value="Outer membrane protein transport protein (OMPP1/FadL/TodX)"/>
    <property type="match status" value="1"/>
</dbReference>
<dbReference type="AlphaFoldDB" id="A0A0G1JKJ2"/>